<evidence type="ECO:0000256" key="1">
    <source>
        <dbReference type="ARBA" id="ARBA00005194"/>
    </source>
</evidence>
<dbReference type="SUPFAM" id="SSF53901">
    <property type="entry name" value="Thiolase-like"/>
    <property type="match status" value="2"/>
</dbReference>
<dbReference type="PANTHER" id="PTHR11712:SF336">
    <property type="entry name" value="3-OXOACYL-[ACYL-CARRIER-PROTEIN] SYNTHASE, MITOCHONDRIAL"/>
    <property type="match status" value="1"/>
</dbReference>
<organism evidence="18 19">
    <name type="scientific">Mesobacillus foraminis</name>
    <dbReference type="NCBI Taxonomy" id="279826"/>
    <lineage>
        <taxon>Bacteria</taxon>
        <taxon>Bacillati</taxon>
        <taxon>Bacillota</taxon>
        <taxon>Bacilli</taxon>
        <taxon>Bacillales</taxon>
        <taxon>Bacillaceae</taxon>
        <taxon>Mesobacillus</taxon>
    </lineage>
</organism>
<dbReference type="EC" id="2.3.1.179" evidence="3 14"/>
<dbReference type="InterPro" id="IPR016039">
    <property type="entry name" value="Thiolase-like"/>
</dbReference>
<keyword evidence="6 14" id="KW-0808">Transferase</keyword>
<evidence type="ECO:0000256" key="4">
    <source>
        <dbReference type="ARBA" id="ARBA00014657"/>
    </source>
</evidence>
<comment type="catalytic activity">
    <reaction evidence="13 14">
        <text>a fatty acyl-[ACP] + malonyl-[ACP] + H(+) = a 3-oxoacyl-[ACP] + holo-[ACP] + CO2</text>
        <dbReference type="Rhea" id="RHEA:22836"/>
        <dbReference type="Rhea" id="RHEA-COMP:9623"/>
        <dbReference type="Rhea" id="RHEA-COMP:9685"/>
        <dbReference type="Rhea" id="RHEA-COMP:9916"/>
        <dbReference type="Rhea" id="RHEA-COMP:14125"/>
        <dbReference type="ChEBI" id="CHEBI:15378"/>
        <dbReference type="ChEBI" id="CHEBI:16526"/>
        <dbReference type="ChEBI" id="CHEBI:64479"/>
        <dbReference type="ChEBI" id="CHEBI:78449"/>
        <dbReference type="ChEBI" id="CHEBI:78776"/>
        <dbReference type="ChEBI" id="CHEBI:138651"/>
    </reaction>
</comment>
<dbReference type="InterPro" id="IPR000794">
    <property type="entry name" value="Beta-ketoacyl_synthase"/>
</dbReference>
<dbReference type="PROSITE" id="PS00606">
    <property type="entry name" value="KS3_1"/>
    <property type="match status" value="1"/>
</dbReference>
<evidence type="ECO:0000256" key="7">
    <source>
        <dbReference type="ARBA" id="ARBA00022832"/>
    </source>
</evidence>
<keyword evidence="10 14" id="KW-0012">Acyltransferase</keyword>
<dbReference type="GO" id="GO:0004315">
    <property type="term" value="F:3-oxoacyl-[acyl-carrier-protein] synthase activity"/>
    <property type="evidence" value="ECO:0007669"/>
    <property type="project" value="UniProtKB-UniRule"/>
</dbReference>
<evidence type="ECO:0000259" key="17">
    <source>
        <dbReference type="PROSITE" id="PS52004"/>
    </source>
</evidence>
<keyword evidence="5 14" id="KW-0444">Lipid biosynthesis</keyword>
<evidence type="ECO:0000256" key="14">
    <source>
        <dbReference type="PIRNR" id="PIRNR000447"/>
    </source>
</evidence>
<dbReference type="Gene3D" id="3.40.47.10">
    <property type="match status" value="1"/>
</dbReference>
<name>A0A4R2BP42_9BACI</name>
<evidence type="ECO:0000256" key="2">
    <source>
        <dbReference type="ARBA" id="ARBA00008467"/>
    </source>
</evidence>
<dbReference type="NCBIfam" id="NF004970">
    <property type="entry name" value="PRK06333.1"/>
    <property type="match status" value="1"/>
</dbReference>
<sequence>MGKRRVVVTGIGAVSPLGNDAETSWNNAVKGVSGIGPVTRVNAEDYPAKVAAELKDFDIETFIDKKEARKMDRFTHYAVAASLMAVKDADIEINDDNAPRVGVWIGSGIGGMETFEKQHETFLNRGYRRVSPFFVPMMIPDMATGQVSIILGARGFNSCTVTACATGTNSIGDAFKVIQRGDADVMISGGAEAPITRMAFAGFCANTALSTNPDPKTASRPFDKNRDGFVMGEGAGIVVLEELEHALARGAKIYAEIVGYGATGDAYHITAPAPEGEGGARAMSMALEDGGLKPEDIGYINAHGTSTDYNDKFETMAIKKVFGDQAYKVAVSSTKSMTGHLLGAAGGIEAIFTVLSLKHGILPPTINYETPDPECDLDYIPNEARHREIQAAISNSLGFGGHNATIAFRKYEA</sequence>
<dbReference type="Pfam" id="PF02801">
    <property type="entry name" value="Ketoacyl-synt_C"/>
    <property type="match status" value="1"/>
</dbReference>
<keyword evidence="8" id="KW-0443">Lipid metabolism</keyword>
<dbReference type="EMBL" id="SLVV01000001">
    <property type="protein sequence ID" value="TCN27879.1"/>
    <property type="molecule type" value="Genomic_DNA"/>
</dbReference>
<evidence type="ECO:0000256" key="12">
    <source>
        <dbReference type="ARBA" id="ARBA00047318"/>
    </source>
</evidence>
<evidence type="ECO:0000256" key="13">
    <source>
        <dbReference type="ARBA" id="ARBA00047659"/>
    </source>
</evidence>
<dbReference type="InterPro" id="IPR017568">
    <property type="entry name" value="3-oxoacyl-ACP_synth-2"/>
</dbReference>
<dbReference type="PROSITE" id="PS52004">
    <property type="entry name" value="KS3_2"/>
    <property type="match status" value="1"/>
</dbReference>
<evidence type="ECO:0000256" key="9">
    <source>
        <dbReference type="ARBA" id="ARBA00023160"/>
    </source>
</evidence>
<evidence type="ECO:0000256" key="3">
    <source>
        <dbReference type="ARBA" id="ARBA00012356"/>
    </source>
</evidence>
<evidence type="ECO:0000313" key="18">
    <source>
        <dbReference type="EMBL" id="TCN27879.1"/>
    </source>
</evidence>
<dbReference type="Pfam" id="PF00109">
    <property type="entry name" value="ketoacyl-synt"/>
    <property type="match status" value="1"/>
</dbReference>
<reference evidence="18 19" key="1">
    <citation type="journal article" date="2015" name="Stand. Genomic Sci.">
        <title>Genomic Encyclopedia of Bacterial and Archaeal Type Strains, Phase III: the genomes of soil and plant-associated and newly described type strains.</title>
        <authorList>
            <person name="Whitman W.B."/>
            <person name="Woyke T."/>
            <person name="Klenk H.P."/>
            <person name="Zhou Y."/>
            <person name="Lilburn T.G."/>
            <person name="Beck B.J."/>
            <person name="De Vos P."/>
            <person name="Vandamme P."/>
            <person name="Eisen J.A."/>
            <person name="Garrity G."/>
            <person name="Hugenholtz P."/>
            <person name="Kyrpides N.C."/>
        </authorList>
    </citation>
    <scope>NUCLEOTIDE SEQUENCE [LARGE SCALE GENOMIC DNA]</scope>
    <source>
        <strain evidence="18 19">CV53</strain>
    </source>
</reference>
<dbReference type="PANTHER" id="PTHR11712">
    <property type="entry name" value="POLYKETIDE SYNTHASE-RELATED"/>
    <property type="match status" value="1"/>
</dbReference>
<dbReference type="InterPro" id="IPR014030">
    <property type="entry name" value="Ketoacyl_synth_N"/>
</dbReference>
<evidence type="ECO:0000256" key="6">
    <source>
        <dbReference type="ARBA" id="ARBA00022679"/>
    </source>
</evidence>
<evidence type="ECO:0000256" key="10">
    <source>
        <dbReference type="ARBA" id="ARBA00023315"/>
    </source>
</evidence>
<dbReference type="SMART" id="SM00825">
    <property type="entry name" value="PKS_KS"/>
    <property type="match status" value="1"/>
</dbReference>
<dbReference type="InterPro" id="IPR018201">
    <property type="entry name" value="Ketoacyl_synth_AS"/>
</dbReference>
<dbReference type="PIRSF" id="PIRSF000447">
    <property type="entry name" value="KAS_II"/>
    <property type="match status" value="1"/>
</dbReference>
<evidence type="ECO:0000256" key="15">
    <source>
        <dbReference type="PIRSR" id="PIRSR000447-1"/>
    </source>
</evidence>
<feature type="domain" description="Ketosynthase family 3 (KS3)" evidence="17">
    <location>
        <begin position="3"/>
        <end position="410"/>
    </location>
</feature>
<keyword evidence="7" id="KW-0276">Fatty acid metabolism</keyword>
<keyword evidence="19" id="KW-1185">Reference proteome</keyword>
<proteinExistence type="inferred from homology"/>
<keyword evidence="9 14" id="KW-0275">Fatty acid biosynthesis</keyword>
<accession>A0A4R2BP42</accession>
<dbReference type="AlphaFoldDB" id="A0A4R2BP42"/>
<dbReference type="GO" id="GO:0005829">
    <property type="term" value="C:cytosol"/>
    <property type="evidence" value="ECO:0007669"/>
    <property type="project" value="TreeGrafter"/>
</dbReference>
<evidence type="ECO:0000256" key="5">
    <source>
        <dbReference type="ARBA" id="ARBA00022516"/>
    </source>
</evidence>
<evidence type="ECO:0000256" key="11">
    <source>
        <dbReference type="ARBA" id="ARBA00024006"/>
    </source>
</evidence>
<dbReference type="NCBIfam" id="NF005589">
    <property type="entry name" value="PRK07314.1"/>
    <property type="match status" value="1"/>
</dbReference>
<dbReference type="RefSeq" id="WP_132000891.1">
    <property type="nucleotide sequence ID" value="NZ_JABUHM010000006.1"/>
</dbReference>
<dbReference type="CDD" id="cd00834">
    <property type="entry name" value="KAS_I_II"/>
    <property type="match status" value="1"/>
</dbReference>
<dbReference type="UniPathway" id="UPA00094"/>
<evidence type="ECO:0000256" key="16">
    <source>
        <dbReference type="RuleBase" id="RU003694"/>
    </source>
</evidence>
<gene>
    <name evidence="18" type="ORF">EV146_101209</name>
</gene>
<feature type="active site" description="For beta-ketoacyl synthase activity" evidence="15">
    <location>
        <position position="164"/>
    </location>
</feature>
<dbReference type="Proteomes" id="UP000295689">
    <property type="component" value="Unassembled WGS sequence"/>
</dbReference>
<dbReference type="GO" id="GO:0006633">
    <property type="term" value="P:fatty acid biosynthetic process"/>
    <property type="evidence" value="ECO:0007669"/>
    <property type="project" value="UniProtKB-UniRule"/>
</dbReference>
<dbReference type="FunFam" id="3.40.47.10:FF:000026">
    <property type="entry name" value="3-oxoacyl-[acyl-carrier-protein] synthase 2"/>
    <property type="match status" value="1"/>
</dbReference>
<comment type="caution">
    <text evidence="18">The sequence shown here is derived from an EMBL/GenBank/DDBJ whole genome shotgun (WGS) entry which is preliminary data.</text>
</comment>
<dbReference type="InterPro" id="IPR020841">
    <property type="entry name" value="PKS_Beta-ketoAc_synthase_dom"/>
</dbReference>
<comment type="similarity">
    <text evidence="2 14 16">Belongs to the thiolase-like superfamily. Beta-ketoacyl-ACP synthases family.</text>
</comment>
<dbReference type="InterPro" id="IPR014031">
    <property type="entry name" value="Ketoacyl_synth_C"/>
</dbReference>
<comment type="catalytic activity">
    <reaction evidence="12 14">
        <text>(9Z)-hexadecenoyl-[ACP] + malonyl-[ACP] + H(+) = 3-oxo-(11Z)-octadecenoyl-[ACP] + holo-[ACP] + CO2</text>
        <dbReference type="Rhea" id="RHEA:55040"/>
        <dbReference type="Rhea" id="RHEA-COMP:9623"/>
        <dbReference type="Rhea" id="RHEA-COMP:9685"/>
        <dbReference type="Rhea" id="RHEA-COMP:10800"/>
        <dbReference type="Rhea" id="RHEA-COMP:14074"/>
        <dbReference type="ChEBI" id="CHEBI:15378"/>
        <dbReference type="ChEBI" id="CHEBI:16526"/>
        <dbReference type="ChEBI" id="CHEBI:64479"/>
        <dbReference type="ChEBI" id="CHEBI:78449"/>
        <dbReference type="ChEBI" id="CHEBI:83989"/>
        <dbReference type="ChEBI" id="CHEBI:138538"/>
        <dbReference type="EC" id="2.3.1.179"/>
    </reaction>
</comment>
<comment type="pathway">
    <text evidence="1 14">Lipid metabolism; fatty acid biosynthesis.</text>
</comment>
<evidence type="ECO:0000313" key="19">
    <source>
        <dbReference type="Proteomes" id="UP000295689"/>
    </source>
</evidence>
<dbReference type="NCBIfam" id="TIGR03150">
    <property type="entry name" value="fabF"/>
    <property type="match status" value="1"/>
</dbReference>
<protein>
    <recommendedName>
        <fullName evidence="4 14">3-oxoacyl-[acyl-carrier-protein] synthase 2</fullName>
        <ecNumber evidence="3 14">2.3.1.179</ecNumber>
    </recommendedName>
</protein>
<evidence type="ECO:0000256" key="8">
    <source>
        <dbReference type="ARBA" id="ARBA00023098"/>
    </source>
</evidence>
<comment type="function">
    <text evidence="11 14">Involved in the type II fatty acid elongation cycle. Catalyzes the elongation of a wide range of acyl-ACP by the addition of two carbons from malonyl-ACP to an acyl acceptor. Can efficiently catalyze the conversion of palmitoleoyl-ACP (cis-hexadec-9-enoyl-ACP) to cis-vaccenoyl-ACP (cis-octadec-11-enoyl-ACP), an essential step in the thermal regulation of fatty acid composition.</text>
</comment>